<accession>A0A4U5WLI7</accession>
<organism evidence="2 3">
    <name type="scientific">Streptomyces lasalocidi</name>
    <name type="common">Streptomyces lasaliensis</name>
    <dbReference type="NCBI Taxonomy" id="324833"/>
    <lineage>
        <taxon>Bacteria</taxon>
        <taxon>Bacillati</taxon>
        <taxon>Actinomycetota</taxon>
        <taxon>Actinomycetes</taxon>
        <taxon>Kitasatosporales</taxon>
        <taxon>Streptomycetaceae</taxon>
        <taxon>Streptomyces</taxon>
    </lineage>
</organism>
<evidence type="ECO:0000256" key="1">
    <source>
        <dbReference type="SAM" id="Phobius"/>
    </source>
</evidence>
<sequence>MARQNEERPLRLLAAQRQLYEDAKQLHNLRTSLIIGGGLSGAVLSLALPPARQALGVCVAVILLFVSILGASREKRKSKQAASVQEEFDTYVFDLPWNVTLIDRPSNATIAEAAARHKPKKLENWYSDTEDLPYPLDVLVSQRSNLAWGASDHRRWSATLVGLGVLLFGMACLASAFLKLSFADSATAIFAPLIPAMKEIIEMALKNKEFTDAKEASERRAAQIWDDSMSRRRPPKLASCRELQDQICSFRQTNPVIPSWFYWFKRDENEKVMHVSTADYVAEAREKGVISNAM</sequence>
<feature type="transmembrane region" description="Helical" evidence="1">
    <location>
        <begin position="29"/>
        <end position="48"/>
    </location>
</feature>
<keyword evidence="1" id="KW-0472">Membrane</keyword>
<dbReference type="OrthoDB" id="3297333at2"/>
<evidence type="ECO:0000313" key="2">
    <source>
        <dbReference type="EMBL" id="TKT03035.1"/>
    </source>
</evidence>
<dbReference type="Proteomes" id="UP000305929">
    <property type="component" value="Unassembled WGS sequence"/>
</dbReference>
<feature type="transmembrane region" description="Helical" evidence="1">
    <location>
        <begin position="54"/>
        <end position="71"/>
    </location>
</feature>
<keyword evidence="3" id="KW-1185">Reference proteome</keyword>
<gene>
    <name evidence="2" type="ORF">E4U91_25030</name>
</gene>
<comment type="caution">
    <text evidence="2">The sequence shown here is derived from an EMBL/GenBank/DDBJ whole genome shotgun (WGS) entry which is preliminary data.</text>
</comment>
<dbReference type="RefSeq" id="WP_137308910.1">
    <property type="nucleotide sequence ID" value="NZ_SZNQ01000001.1"/>
</dbReference>
<dbReference type="AlphaFoldDB" id="A0A4U5WLI7"/>
<reference evidence="2 3" key="1">
    <citation type="submission" date="2019-04" db="EMBL/GenBank/DDBJ databases">
        <title>Streptomyces lasaliensis sp. nov., an Actinomycete isolated from soil which produces the polyether antibiotic lasalocid.</title>
        <authorList>
            <person name="Erwin G."/>
            <person name="Haber C."/>
        </authorList>
    </citation>
    <scope>NUCLEOTIDE SEQUENCE [LARGE SCALE GENOMIC DNA]</scope>
    <source>
        <strain evidence="2 3">X-537</strain>
    </source>
</reference>
<dbReference type="Pfam" id="PF18159">
    <property type="entry name" value="S_4TM"/>
    <property type="match status" value="1"/>
</dbReference>
<dbReference type="EMBL" id="SZNQ01000001">
    <property type="protein sequence ID" value="TKT03035.1"/>
    <property type="molecule type" value="Genomic_DNA"/>
</dbReference>
<feature type="transmembrane region" description="Helical" evidence="1">
    <location>
        <begin position="158"/>
        <end position="178"/>
    </location>
</feature>
<keyword evidence="1" id="KW-1133">Transmembrane helix</keyword>
<protein>
    <submittedName>
        <fullName evidence="2">Uncharacterized protein</fullName>
    </submittedName>
</protein>
<evidence type="ECO:0000313" key="3">
    <source>
        <dbReference type="Proteomes" id="UP000305929"/>
    </source>
</evidence>
<keyword evidence="1" id="KW-0812">Transmembrane</keyword>
<name>A0A4U5WLI7_STRLS</name>
<proteinExistence type="predicted"/>
<dbReference type="InterPro" id="IPR049920">
    <property type="entry name" value="IK1_05631-like"/>
</dbReference>